<dbReference type="eggNOG" id="arCOG04213">
    <property type="taxonomic scope" value="Archaea"/>
</dbReference>
<sequence>MIHVAIIGQGLVALHFEVGLEKLKNNEIPDYGVPLRNWLPYKYDDIEIVASYDVDESKVGKTVYELAKRDYPGNHIPGSLKDIVVSRGIHLNSMKGLPFKARGREEDKGIEAAINELVDEWRSLNIDVLINIMTTEPVEPVGNAGEIERRALNGDLTASQTYAYAATLYSAKYRPVAFVNAIPSPIANDPGFIKLCSERRCVVFGDDGSTGATPFTADLLEHMYERNRKVIDIAQFNIGGNTDFLALNLPERNIMKKKTKSAIVEDILGYDAPNYIRPTGYLEPLGDKKFVAMIVEYYSFGEFKDEFYVVMRINDSPALAGLLVDLSRIGRIALDRQAYGSIYEVNAFYMKRPGPPGSKAVSKYHAFQGLLNWLGISDPRMQQARR</sequence>
<protein>
    <submittedName>
        <fullName evidence="3">L-myo-inositol-1-phosphate synthase</fullName>
    </submittedName>
</protein>
<dbReference type="EMBL" id="CP002363">
    <property type="protein sequence ID" value="ADV65219.1"/>
    <property type="molecule type" value="Genomic_DNA"/>
</dbReference>
<dbReference type="GO" id="GO:0006021">
    <property type="term" value="P:inositol biosynthetic process"/>
    <property type="evidence" value="ECO:0007669"/>
    <property type="project" value="InterPro"/>
</dbReference>
<keyword evidence="4" id="KW-1185">Reference proteome</keyword>
<dbReference type="Proteomes" id="UP000001068">
    <property type="component" value="Chromosome"/>
</dbReference>
<dbReference type="PANTHER" id="PTHR43125:SF1">
    <property type="entry name" value="INOSITOL-3-PHOSPHATE SYNTHASE"/>
    <property type="match status" value="1"/>
</dbReference>
<name>E8R9P3_DESM0</name>
<dbReference type="Gene3D" id="3.40.50.720">
    <property type="entry name" value="NAD(P)-binding Rossmann-like Domain"/>
    <property type="match status" value="1"/>
</dbReference>
<organism evidence="3 4">
    <name type="scientific">Desulfurococcus mucosus (strain ATCC 35584 / DSM 2162 / JCM 9187 / O7/1)</name>
    <dbReference type="NCBI Taxonomy" id="765177"/>
    <lineage>
        <taxon>Archaea</taxon>
        <taxon>Thermoproteota</taxon>
        <taxon>Thermoprotei</taxon>
        <taxon>Desulfurococcales</taxon>
        <taxon>Desulfurococcaceae</taxon>
        <taxon>Desulfurococcus</taxon>
    </lineage>
</organism>
<dbReference type="GeneID" id="10153616"/>
<dbReference type="SUPFAM" id="SSF51735">
    <property type="entry name" value="NAD(P)-binding Rossmann-fold domains"/>
    <property type="match status" value="1"/>
</dbReference>
<feature type="domain" description="Myo-inositol-1-phosphate synthase GAPDH-like" evidence="2">
    <location>
        <begin position="211"/>
        <end position="316"/>
    </location>
</feature>
<dbReference type="PANTHER" id="PTHR43125">
    <property type="entry name" value="INOSITOL-3-PHOSPHATE SYNTHASE"/>
    <property type="match status" value="1"/>
</dbReference>
<dbReference type="HOGENOM" id="CLU_050011_0_0_2"/>
<accession>E8R9P3</accession>
<dbReference type="KEGG" id="dmu:Desmu_0916"/>
<comment type="similarity">
    <text evidence="1">Belongs to the myo-inositol 1-phosphate synthase family.</text>
</comment>
<dbReference type="AlphaFoldDB" id="E8R9P3"/>
<reference evidence="3 4" key="2">
    <citation type="journal article" date="2011" name="Stand. Genomic Sci.">
        <title>Complete genome sequence of Desulfurococcus mucosus type strain (O7/1).</title>
        <authorList>
            <person name="Wirth R."/>
            <person name="Chertkov O."/>
            <person name="Held B."/>
            <person name="Lapidus A."/>
            <person name="Nolan M."/>
            <person name="Lucas S."/>
            <person name="Hammon N."/>
            <person name="Deshpande S."/>
            <person name="Cheng J.F."/>
            <person name="Tapia R."/>
            <person name="Han C."/>
            <person name="Goodwin L."/>
            <person name="Pitluck S."/>
            <person name="Liolios K."/>
            <person name="Ioanna P."/>
            <person name="Ivanova N."/>
            <person name="Mavromatis K."/>
            <person name="Mikhailova N."/>
            <person name="Pati A."/>
            <person name="Chen A."/>
            <person name="Palaniappan K."/>
            <person name="Land M."/>
            <person name="Hauser L."/>
            <person name="Chang Y.J."/>
            <person name="Jeffries C.D."/>
            <person name="Bilek Y."/>
            <person name="Hader T."/>
            <person name="Rohde M."/>
            <person name="Spring S."/>
            <person name="Sikorski J."/>
            <person name="Goker M."/>
            <person name="Woyke T."/>
            <person name="Bristow J."/>
            <person name="Eisen J.A."/>
            <person name="Markowitz V."/>
            <person name="Hugenholtz P."/>
            <person name="Kyrpides N.C."/>
            <person name="Klenk H.P."/>
        </authorList>
    </citation>
    <scope>NUCLEOTIDE SEQUENCE [LARGE SCALE GENOMIC DNA]</scope>
    <source>
        <strain evidence="4">ATCC 35584 / DSM 2162 / JCM 9187 / O7/1</strain>
    </source>
</reference>
<dbReference type="InterPro" id="IPR013021">
    <property type="entry name" value="Myo-inos-1-P_Synthase_GAPDH"/>
</dbReference>
<reference evidence="4" key="1">
    <citation type="submission" date="2010-11" db="EMBL/GenBank/DDBJ databases">
        <title>The complete genome of Desulfurococcus mucosus DSM 2162.</title>
        <authorList>
            <consortium name="US DOE Joint Genome Institute (JGI-PGF)"/>
            <person name="Lucas S."/>
            <person name="Copeland A."/>
            <person name="Lapidus A."/>
            <person name="Bruce D."/>
            <person name="Goodwin L."/>
            <person name="Pitluck S."/>
            <person name="Kyrpides N."/>
            <person name="Mavromatis K."/>
            <person name="Pagani I."/>
            <person name="Ivanova N."/>
            <person name="Ovchinnikova G."/>
            <person name="Chertkov O."/>
            <person name="Held B."/>
            <person name="Brettin T."/>
            <person name="Detter J.C."/>
            <person name="Tapia R."/>
            <person name="Han C."/>
            <person name="Land M."/>
            <person name="Hauser L."/>
            <person name="Markowitz V."/>
            <person name="Cheng J.-F."/>
            <person name="Hugenholtz P."/>
            <person name="Woyke T."/>
            <person name="Wu D."/>
            <person name="Wirth R."/>
            <person name="Bilek Y."/>
            <person name="Hader T."/>
            <person name="Klenk H.-P."/>
            <person name="Eisen J.A."/>
        </authorList>
    </citation>
    <scope>NUCLEOTIDE SEQUENCE [LARGE SCALE GENOMIC DNA]</scope>
    <source>
        <strain evidence="4">ATCC 35584 / DSM 2162 / JCM 9187 / O7/1</strain>
    </source>
</reference>
<dbReference type="InterPro" id="IPR036291">
    <property type="entry name" value="NAD(P)-bd_dom_sf"/>
</dbReference>
<gene>
    <name evidence="3" type="ordered locus">Desmu_0916</name>
</gene>
<dbReference type="InterPro" id="IPR002587">
    <property type="entry name" value="Myo-inos-1-P_Synthase"/>
</dbReference>
<dbReference type="PIRSF" id="PIRSF015578">
    <property type="entry name" value="Myoinos-ppht_syn"/>
    <property type="match status" value="1"/>
</dbReference>
<evidence type="ECO:0000256" key="1">
    <source>
        <dbReference type="ARBA" id="ARBA00010813"/>
    </source>
</evidence>
<dbReference type="SUPFAM" id="SSF55347">
    <property type="entry name" value="Glyceraldehyde-3-phosphate dehydrogenase-like, C-terminal domain"/>
    <property type="match status" value="1"/>
</dbReference>
<proteinExistence type="inferred from homology"/>
<dbReference type="InterPro" id="IPR052199">
    <property type="entry name" value="MIPS"/>
</dbReference>
<dbReference type="OrthoDB" id="80661at2157"/>
<dbReference type="Gene3D" id="3.30.360.10">
    <property type="entry name" value="Dihydrodipicolinate Reductase, domain 2"/>
    <property type="match status" value="1"/>
</dbReference>
<evidence type="ECO:0000259" key="2">
    <source>
        <dbReference type="Pfam" id="PF01658"/>
    </source>
</evidence>
<evidence type="ECO:0000313" key="3">
    <source>
        <dbReference type="EMBL" id="ADV65219.1"/>
    </source>
</evidence>
<evidence type="ECO:0000313" key="4">
    <source>
        <dbReference type="Proteomes" id="UP000001068"/>
    </source>
</evidence>
<dbReference type="GO" id="GO:0008654">
    <property type="term" value="P:phospholipid biosynthetic process"/>
    <property type="evidence" value="ECO:0007669"/>
    <property type="project" value="InterPro"/>
</dbReference>
<dbReference type="GO" id="GO:0004512">
    <property type="term" value="F:inositol-3-phosphate synthase activity"/>
    <property type="evidence" value="ECO:0007669"/>
    <property type="project" value="InterPro"/>
</dbReference>
<dbReference type="RefSeq" id="WP_013562441.1">
    <property type="nucleotide sequence ID" value="NC_014961.1"/>
</dbReference>
<dbReference type="STRING" id="765177.Desmu_0916"/>
<dbReference type="Pfam" id="PF01658">
    <property type="entry name" value="Inos-1-P_synth"/>
    <property type="match status" value="1"/>
</dbReference>